<keyword evidence="3" id="KW-1185">Reference proteome</keyword>
<dbReference type="EMBL" id="CP081296">
    <property type="protein sequence ID" value="QZD91529.1"/>
    <property type="molecule type" value="Genomic_DNA"/>
</dbReference>
<sequence length="127" mass="13915">MHAVVNFDASLARLESEPSIAILGGASSFVVAIMVFSFLISLLFWFLIARKGSNLAKWILVLFTAIGLFMLPGTLEAMTENARLVTITLTALQVIAIAFLFRRDAREFLASDPTSPALEERQGVNLQ</sequence>
<evidence type="ECO:0000256" key="1">
    <source>
        <dbReference type="SAM" id="Phobius"/>
    </source>
</evidence>
<reference evidence="2 3" key="1">
    <citation type="submission" date="2021-08" db="EMBL/GenBank/DDBJ databases">
        <title>Comparative Genomics Analysis of the Genus Qipengyuania Reveals Extensive Genetic Diversity and Metabolic Versatility, Including the Description of Fifteen Novel Species.</title>
        <authorList>
            <person name="Liu Y."/>
        </authorList>
    </citation>
    <scope>NUCLEOTIDE SEQUENCE [LARGE SCALE GENOMIC DNA]</scope>
    <source>
        <strain evidence="2 3">1NDW3</strain>
    </source>
</reference>
<accession>A0ABX8ZUN6</accession>
<dbReference type="RefSeq" id="WP_221427235.1">
    <property type="nucleotide sequence ID" value="NZ_CP081296.1"/>
</dbReference>
<gene>
    <name evidence="2" type="ORF">K3162_08070</name>
</gene>
<feature type="transmembrane region" description="Helical" evidence="1">
    <location>
        <begin position="20"/>
        <end position="48"/>
    </location>
</feature>
<name>A0ABX8ZUN6_9SPHN</name>
<proteinExistence type="predicted"/>
<evidence type="ECO:0000313" key="3">
    <source>
        <dbReference type="Proteomes" id="UP000824300"/>
    </source>
</evidence>
<organism evidence="2 3">
    <name type="scientific">Qipengyuania xiapuensis</name>
    <dbReference type="NCBI Taxonomy" id="2867236"/>
    <lineage>
        <taxon>Bacteria</taxon>
        <taxon>Pseudomonadati</taxon>
        <taxon>Pseudomonadota</taxon>
        <taxon>Alphaproteobacteria</taxon>
        <taxon>Sphingomonadales</taxon>
        <taxon>Erythrobacteraceae</taxon>
        <taxon>Qipengyuania</taxon>
    </lineage>
</organism>
<feature type="transmembrane region" description="Helical" evidence="1">
    <location>
        <begin position="55"/>
        <end position="75"/>
    </location>
</feature>
<keyword evidence="1" id="KW-0472">Membrane</keyword>
<protein>
    <submittedName>
        <fullName evidence="2">Uncharacterized protein</fullName>
    </submittedName>
</protein>
<keyword evidence="1" id="KW-0812">Transmembrane</keyword>
<keyword evidence="1" id="KW-1133">Transmembrane helix</keyword>
<feature type="transmembrane region" description="Helical" evidence="1">
    <location>
        <begin position="81"/>
        <end position="101"/>
    </location>
</feature>
<dbReference type="Proteomes" id="UP000824300">
    <property type="component" value="Chromosome"/>
</dbReference>
<evidence type="ECO:0000313" key="2">
    <source>
        <dbReference type="EMBL" id="QZD91529.1"/>
    </source>
</evidence>